<keyword evidence="2" id="KW-1185">Reference proteome</keyword>
<organism evidence="1 2">
    <name type="scientific">Henosepilachna vigintioctopunctata</name>
    <dbReference type="NCBI Taxonomy" id="420089"/>
    <lineage>
        <taxon>Eukaryota</taxon>
        <taxon>Metazoa</taxon>
        <taxon>Ecdysozoa</taxon>
        <taxon>Arthropoda</taxon>
        <taxon>Hexapoda</taxon>
        <taxon>Insecta</taxon>
        <taxon>Pterygota</taxon>
        <taxon>Neoptera</taxon>
        <taxon>Endopterygota</taxon>
        <taxon>Coleoptera</taxon>
        <taxon>Polyphaga</taxon>
        <taxon>Cucujiformia</taxon>
        <taxon>Coccinelloidea</taxon>
        <taxon>Coccinellidae</taxon>
        <taxon>Epilachninae</taxon>
        <taxon>Epilachnini</taxon>
        <taxon>Henosepilachna</taxon>
    </lineage>
</organism>
<evidence type="ECO:0000313" key="2">
    <source>
        <dbReference type="Proteomes" id="UP001431783"/>
    </source>
</evidence>
<reference evidence="1 2" key="1">
    <citation type="submission" date="2023-03" db="EMBL/GenBank/DDBJ databases">
        <title>Genome insight into feeding habits of ladybird beetles.</title>
        <authorList>
            <person name="Li H.-S."/>
            <person name="Huang Y.-H."/>
            <person name="Pang H."/>
        </authorList>
    </citation>
    <scope>NUCLEOTIDE SEQUENCE [LARGE SCALE GENOMIC DNA]</scope>
    <source>
        <strain evidence="1">SYSU_2023b</strain>
        <tissue evidence="1">Whole body</tissue>
    </source>
</reference>
<accession>A0AAW1VAQ4</accession>
<dbReference type="Gene3D" id="3.60.10.10">
    <property type="entry name" value="Endonuclease/exonuclease/phosphatase"/>
    <property type="match status" value="1"/>
</dbReference>
<protein>
    <submittedName>
        <fullName evidence="1">Uncharacterized protein</fullName>
    </submittedName>
</protein>
<sequence length="128" mass="14907">MYVKENYNCNIVSLDKIKAIEWFIKKDNVNIRILSLYRSPSLNESDFVENLQAHLSASQNIYDLEVIVRDINIDISENNYKNNSADEYLNTMSEFNFVSVINSHTGIEDSTYSCIDHIFVKHNNTNFD</sequence>
<gene>
    <name evidence="1" type="ORF">WA026_004672</name>
</gene>
<proteinExistence type="predicted"/>
<dbReference type="InterPro" id="IPR036691">
    <property type="entry name" value="Endo/exonu/phosph_ase_sf"/>
</dbReference>
<comment type="caution">
    <text evidence="1">The sequence shown here is derived from an EMBL/GenBank/DDBJ whole genome shotgun (WGS) entry which is preliminary data.</text>
</comment>
<dbReference type="EMBL" id="JARQZJ010000122">
    <property type="protein sequence ID" value="KAK9889398.1"/>
    <property type="molecule type" value="Genomic_DNA"/>
</dbReference>
<name>A0AAW1VAQ4_9CUCU</name>
<dbReference type="SUPFAM" id="SSF56219">
    <property type="entry name" value="DNase I-like"/>
    <property type="match status" value="1"/>
</dbReference>
<evidence type="ECO:0000313" key="1">
    <source>
        <dbReference type="EMBL" id="KAK9889398.1"/>
    </source>
</evidence>
<dbReference type="AlphaFoldDB" id="A0AAW1VAQ4"/>
<dbReference type="Proteomes" id="UP001431783">
    <property type="component" value="Unassembled WGS sequence"/>
</dbReference>